<accession>A0A5N5QMT3</accession>
<feature type="transmembrane region" description="Helical" evidence="2">
    <location>
        <begin position="325"/>
        <end position="349"/>
    </location>
</feature>
<evidence type="ECO:0000256" key="2">
    <source>
        <dbReference type="SAM" id="Phobius"/>
    </source>
</evidence>
<gene>
    <name evidence="3" type="ORF">CTheo_3594</name>
</gene>
<reference evidence="3 4" key="1">
    <citation type="journal article" date="2019" name="Fungal Biol. Biotechnol.">
        <title>Draft genome sequence of fastidious pathogen Ceratobasidium theobromae, which causes vascular-streak dieback in Theobroma cacao.</title>
        <authorList>
            <person name="Ali S.S."/>
            <person name="Asman A."/>
            <person name="Shao J."/>
            <person name="Firmansyah A.P."/>
            <person name="Susilo A.W."/>
            <person name="Rosmana A."/>
            <person name="McMahon P."/>
            <person name="Junaid M."/>
            <person name="Guest D."/>
            <person name="Kheng T.Y."/>
            <person name="Meinhardt L.W."/>
            <person name="Bailey B.A."/>
        </authorList>
    </citation>
    <scope>NUCLEOTIDE SEQUENCE [LARGE SCALE GENOMIC DNA]</scope>
    <source>
        <strain evidence="3 4">CT2</strain>
    </source>
</reference>
<dbReference type="Proteomes" id="UP000383932">
    <property type="component" value="Unassembled WGS sequence"/>
</dbReference>
<feature type="transmembrane region" description="Helical" evidence="2">
    <location>
        <begin position="292"/>
        <end position="313"/>
    </location>
</feature>
<protein>
    <recommendedName>
        <fullName evidence="5">Transmembrane protein</fullName>
    </recommendedName>
</protein>
<dbReference type="AlphaFoldDB" id="A0A5N5QMT3"/>
<sequence>MADKKHSRSHSQNQLQTPGAGPSRLRPPDIFVPQQHLLNDTTTLRTRTPTRSDTLNDEVELGIYLRPLSGSGSAPSSPSSGVFARRGSNGTIMSKVADPGKSFFLANSTWRTDIVTFCSHARIDSVLGNARITHIQARKSRRLPFLHEYLLVFFTAAGDQRFVMRIDRLGKVGFTSAGIQDQPIAGTNVAIQEVGVYHVQDSHNALGDEGPWLEMDGIWGSHPVATLVTWEHMGIENPSHHVRTAAGGPQRPRLRDVSRLLEAILLEMPSYHLTTTNCYFMTRSSLILLQRCYPHAFACYLGAVSDILIPGSALAEPVWAGMLRWYLPFALAFFLTYIPLIVALSYYIWQTMSCVETHGARCPSSSRMFSAFKSAMHAVLDVPFPIGLMHAYMTSLEVSMNKLIVNLSVQFSTIQGATVVPESPQTQPFQVLFDDAWETLAAWCALGAIGGILVFVSLAVEYGILTVFCVVLVFCVWFNLKFGDSRIGIDEDDLEAVINPQAGIQAPQPSPRS</sequence>
<feature type="region of interest" description="Disordered" evidence="1">
    <location>
        <begin position="1"/>
        <end position="29"/>
    </location>
</feature>
<evidence type="ECO:0000313" key="4">
    <source>
        <dbReference type="Proteomes" id="UP000383932"/>
    </source>
</evidence>
<comment type="caution">
    <text evidence="3">The sequence shown here is derived from an EMBL/GenBank/DDBJ whole genome shotgun (WGS) entry which is preliminary data.</text>
</comment>
<evidence type="ECO:0000256" key="1">
    <source>
        <dbReference type="SAM" id="MobiDB-lite"/>
    </source>
</evidence>
<evidence type="ECO:0000313" key="3">
    <source>
        <dbReference type="EMBL" id="KAB5592959.1"/>
    </source>
</evidence>
<evidence type="ECO:0008006" key="5">
    <source>
        <dbReference type="Google" id="ProtNLM"/>
    </source>
</evidence>
<organism evidence="3 4">
    <name type="scientific">Ceratobasidium theobromae</name>
    <dbReference type="NCBI Taxonomy" id="1582974"/>
    <lineage>
        <taxon>Eukaryota</taxon>
        <taxon>Fungi</taxon>
        <taxon>Dikarya</taxon>
        <taxon>Basidiomycota</taxon>
        <taxon>Agaricomycotina</taxon>
        <taxon>Agaricomycetes</taxon>
        <taxon>Cantharellales</taxon>
        <taxon>Ceratobasidiaceae</taxon>
        <taxon>Ceratobasidium</taxon>
    </lineage>
</organism>
<keyword evidence="2" id="KW-0812">Transmembrane</keyword>
<dbReference type="OrthoDB" id="3180748at2759"/>
<feature type="transmembrane region" description="Helical" evidence="2">
    <location>
        <begin position="436"/>
        <end position="456"/>
    </location>
</feature>
<name>A0A5N5QMT3_9AGAM</name>
<proteinExistence type="predicted"/>
<dbReference type="EMBL" id="SSOP01000049">
    <property type="protein sequence ID" value="KAB5592959.1"/>
    <property type="molecule type" value="Genomic_DNA"/>
</dbReference>
<keyword evidence="2" id="KW-1133">Transmembrane helix</keyword>
<keyword evidence="2" id="KW-0472">Membrane</keyword>
<feature type="transmembrane region" description="Helical" evidence="2">
    <location>
        <begin position="462"/>
        <end position="480"/>
    </location>
</feature>
<keyword evidence="4" id="KW-1185">Reference proteome</keyword>